<name>A0A2A2K8I6_9BILA</name>
<dbReference type="Gene3D" id="2.20.100.10">
    <property type="entry name" value="Thrombospondin type-1 (TSP1) repeat"/>
    <property type="match status" value="1"/>
</dbReference>
<evidence type="ECO:0000313" key="3">
    <source>
        <dbReference type="Proteomes" id="UP000218231"/>
    </source>
</evidence>
<feature type="compositionally biased region" description="Low complexity" evidence="1">
    <location>
        <begin position="170"/>
        <end position="189"/>
    </location>
</feature>
<evidence type="ECO:0000313" key="2">
    <source>
        <dbReference type="EMBL" id="PAV70241.1"/>
    </source>
</evidence>
<dbReference type="SUPFAM" id="SSF82895">
    <property type="entry name" value="TSP-1 type 1 repeat"/>
    <property type="match status" value="1"/>
</dbReference>
<dbReference type="OrthoDB" id="5814848at2759"/>
<feature type="compositionally biased region" description="Basic residues" evidence="1">
    <location>
        <begin position="313"/>
        <end position="327"/>
    </location>
</feature>
<evidence type="ECO:0000256" key="1">
    <source>
        <dbReference type="SAM" id="MobiDB-lite"/>
    </source>
</evidence>
<reference evidence="2 3" key="1">
    <citation type="journal article" date="2017" name="Curr. Biol.">
        <title>Genome architecture and evolution of a unichromosomal asexual nematode.</title>
        <authorList>
            <person name="Fradin H."/>
            <person name="Zegar C."/>
            <person name="Gutwein M."/>
            <person name="Lucas J."/>
            <person name="Kovtun M."/>
            <person name="Corcoran D."/>
            <person name="Baugh L.R."/>
            <person name="Kiontke K."/>
            <person name="Gunsalus K."/>
            <person name="Fitch D.H."/>
            <person name="Piano F."/>
        </authorList>
    </citation>
    <scope>NUCLEOTIDE SEQUENCE [LARGE SCALE GENOMIC DNA]</scope>
    <source>
        <strain evidence="2">PF1309</strain>
    </source>
</reference>
<accession>A0A2A2K8I6</accession>
<gene>
    <name evidence="2" type="ORF">WR25_18583</name>
</gene>
<dbReference type="Pfam" id="PF00090">
    <property type="entry name" value="TSP_1"/>
    <property type="match status" value="1"/>
</dbReference>
<keyword evidence="3" id="KW-1185">Reference proteome</keyword>
<dbReference type="InterPro" id="IPR000884">
    <property type="entry name" value="TSP1_rpt"/>
</dbReference>
<dbReference type="AlphaFoldDB" id="A0A2A2K8I6"/>
<feature type="region of interest" description="Disordered" evidence="1">
    <location>
        <begin position="351"/>
        <end position="394"/>
    </location>
</feature>
<dbReference type="Proteomes" id="UP000218231">
    <property type="component" value="Unassembled WGS sequence"/>
</dbReference>
<protein>
    <submittedName>
        <fullName evidence="2">Uncharacterized protein</fullName>
    </submittedName>
</protein>
<sequence>MKINISGIGIKFIVHSLECVVSEWTAWSKCYGGCKIGQMVRNRDVAEPPLPEFALDGIGPTIVRHCPHLYETKRCPKCDRKKSEREKPQRKVEKVNEITEEDLERQLKVMNKLQHGSIDRTNEKQHAAYDAKNESDIEDFGDWKIEIPTIKIMSTAEATTERMPIRTEEFTTTQTESSSESLSNLISESEAQRPDPTTEYYTTTTTKLPSTTTTQFVTEEQAFKIGRDPEVVTNRASIQEVTEEKRKQQEELDKLESFFVNSLVIELPRRKQPNSAIKAKNSEEEGPKGDITGVLKDIEKAASGEALKEKTTRKVKKLKKKSKKNKSKSKEWEDWHRISTKKKLALKRITVTSSTTPKRTTVTSTTTQPKTETRSRPMGSSSSSSSREEVWQKKKNYVPNTRKHASDITAQLYMTHKIVQAMKMEPIAPQILPLCPLNKRCCKIEREECNDGSMPRYVLRYYRPPGSPNCEAYQYPRCSQAEEMDERPIQYEQNCQDLCFEIAEKRISPLFALNYDDDDYSEFS</sequence>
<feature type="region of interest" description="Disordered" evidence="1">
    <location>
        <begin position="169"/>
        <end position="203"/>
    </location>
</feature>
<organism evidence="2 3">
    <name type="scientific">Diploscapter pachys</name>
    <dbReference type="NCBI Taxonomy" id="2018661"/>
    <lineage>
        <taxon>Eukaryota</taxon>
        <taxon>Metazoa</taxon>
        <taxon>Ecdysozoa</taxon>
        <taxon>Nematoda</taxon>
        <taxon>Chromadorea</taxon>
        <taxon>Rhabditida</taxon>
        <taxon>Rhabditina</taxon>
        <taxon>Rhabditomorpha</taxon>
        <taxon>Rhabditoidea</taxon>
        <taxon>Rhabditidae</taxon>
        <taxon>Diploscapter</taxon>
    </lineage>
</organism>
<dbReference type="EMBL" id="LIAE01009328">
    <property type="protein sequence ID" value="PAV70241.1"/>
    <property type="molecule type" value="Genomic_DNA"/>
</dbReference>
<proteinExistence type="predicted"/>
<feature type="compositionally biased region" description="Low complexity" evidence="1">
    <location>
        <begin position="351"/>
        <end position="370"/>
    </location>
</feature>
<dbReference type="InterPro" id="IPR036383">
    <property type="entry name" value="TSP1_rpt_sf"/>
</dbReference>
<comment type="caution">
    <text evidence="2">The sequence shown here is derived from an EMBL/GenBank/DDBJ whole genome shotgun (WGS) entry which is preliminary data.</text>
</comment>
<feature type="region of interest" description="Disordered" evidence="1">
    <location>
        <begin position="308"/>
        <end position="334"/>
    </location>
</feature>